<proteinExistence type="predicted"/>
<reference evidence="1" key="1">
    <citation type="submission" date="2014-09" db="EMBL/GenBank/DDBJ databases">
        <authorList>
            <person name="Magalhaes I.L.F."/>
            <person name="Oliveira U."/>
            <person name="Santos F.R."/>
            <person name="Vidigal T.H.D.A."/>
            <person name="Brescovit A.D."/>
            <person name="Santos A.J."/>
        </authorList>
    </citation>
    <scope>NUCLEOTIDE SEQUENCE</scope>
    <source>
        <tissue evidence="1">Shoot tissue taken approximately 20 cm above the soil surface</tissue>
    </source>
</reference>
<organism evidence="1">
    <name type="scientific">Arundo donax</name>
    <name type="common">Giant reed</name>
    <name type="synonym">Donax arundinaceus</name>
    <dbReference type="NCBI Taxonomy" id="35708"/>
    <lineage>
        <taxon>Eukaryota</taxon>
        <taxon>Viridiplantae</taxon>
        <taxon>Streptophyta</taxon>
        <taxon>Embryophyta</taxon>
        <taxon>Tracheophyta</taxon>
        <taxon>Spermatophyta</taxon>
        <taxon>Magnoliopsida</taxon>
        <taxon>Liliopsida</taxon>
        <taxon>Poales</taxon>
        <taxon>Poaceae</taxon>
        <taxon>PACMAD clade</taxon>
        <taxon>Arundinoideae</taxon>
        <taxon>Arundineae</taxon>
        <taxon>Arundo</taxon>
    </lineage>
</organism>
<dbReference type="EMBL" id="GBRH01238666">
    <property type="protein sequence ID" value="JAD59229.1"/>
    <property type="molecule type" value="Transcribed_RNA"/>
</dbReference>
<accession>A0A0A9B5G3</accession>
<protein>
    <submittedName>
        <fullName evidence="1">Uncharacterized protein</fullName>
    </submittedName>
</protein>
<dbReference type="AlphaFoldDB" id="A0A0A9B5G3"/>
<evidence type="ECO:0000313" key="1">
    <source>
        <dbReference type="EMBL" id="JAD59229.1"/>
    </source>
</evidence>
<name>A0A0A9B5G3_ARUDO</name>
<sequence length="53" mass="6253">MESLWEIKMDKLLDKGHRTKHLNASFISSFVPTYMVHDVQLGVIYNTYCESYI</sequence>
<reference evidence="1" key="2">
    <citation type="journal article" date="2015" name="Data Brief">
        <title>Shoot transcriptome of the giant reed, Arundo donax.</title>
        <authorList>
            <person name="Barrero R.A."/>
            <person name="Guerrero F.D."/>
            <person name="Moolhuijzen P."/>
            <person name="Goolsby J.A."/>
            <person name="Tidwell J."/>
            <person name="Bellgard S.E."/>
            <person name="Bellgard M.I."/>
        </authorList>
    </citation>
    <scope>NUCLEOTIDE SEQUENCE</scope>
    <source>
        <tissue evidence="1">Shoot tissue taken approximately 20 cm above the soil surface</tissue>
    </source>
</reference>